<protein>
    <submittedName>
        <fullName evidence="2">Uncharacterized protein</fullName>
    </submittedName>
</protein>
<feature type="compositionally biased region" description="Polar residues" evidence="1">
    <location>
        <begin position="111"/>
        <end position="122"/>
    </location>
</feature>
<organism evidence="2 3">
    <name type="scientific">Popillia japonica</name>
    <name type="common">Japanese beetle</name>
    <dbReference type="NCBI Taxonomy" id="7064"/>
    <lineage>
        <taxon>Eukaryota</taxon>
        <taxon>Metazoa</taxon>
        <taxon>Ecdysozoa</taxon>
        <taxon>Arthropoda</taxon>
        <taxon>Hexapoda</taxon>
        <taxon>Insecta</taxon>
        <taxon>Pterygota</taxon>
        <taxon>Neoptera</taxon>
        <taxon>Endopterygota</taxon>
        <taxon>Coleoptera</taxon>
        <taxon>Polyphaga</taxon>
        <taxon>Scarabaeiformia</taxon>
        <taxon>Scarabaeidae</taxon>
        <taxon>Rutelinae</taxon>
        <taxon>Popillia</taxon>
    </lineage>
</organism>
<feature type="compositionally biased region" description="Basic and acidic residues" evidence="1">
    <location>
        <begin position="34"/>
        <end position="43"/>
    </location>
</feature>
<keyword evidence="3" id="KW-1185">Reference proteome</keyword>
<evidence type="ECO:0000313" key="2">
    <source>
        <dbReference type="EMBL" id="KAK9751936.1"/>
    </source>
</evidence>
<dbReference type="AlphaFoldDB" id="A0AAW1MU27"/>
<evidence type="ECO:0000256" key="1">
    <source>
        <dbReference type="SAM" id="MobiDB-lite"/>
    </source>
</evidence>
<proteinExistence type="predicted"/>
<sequence>MDVNRKSQEDEDNEYDSQEKETELELPNQTIENSETKSKRENDNFWFFKKESVSEVLKEISVYIEEAADFHSTKRKTPQPPTVVTHDKRKTVSKVILEENEDKENGKPKLNQINSAITSTELDTLDGKENIENDANMDVNRKSQEDEDNEYDSQEKETELELPNQTIENSETKSKRENDNFWFFKKESVSEVLKEISVYIEEAADFHSTKRKTPQPPTVVTHDKRKTVSKVILEENEDKENGKPKLNQINSPITSTELDVGRK</sequence>
<gene>
    <name evidence="2" type="ORF">QE152_g4623</name>
</gene>
<feature type="region of interest" description="Disordered" evidence="1">
    <location>
        <begin position="235"/>
        <end position="263"/>
    </location>
</feature>
<dbReference type="Proteomes" id="UP001458880">
    <property type="component" value="Unassembled WGS sequence"/>
</dbReference>
<feature type="region of interest" description="Disordered" evidence="1">
    <location>
        <begin position="69"/>
        <end position="88"/>
    </location>
</feature>
<feature type="region of interest" description="Disordered" evidence="1">
    <location>
        <begin position="98"/>
        <end position="176"/>
    </location>
</feature>
<reference evidence="2 3" key="1">
    <citation type="journal article" date="2024" name="BMC Genomics">
        <title>De novo assembly and annotation of Popillia japonica's genome with initial clues to its potential as an invasive pest.</title>
        <authorList>
            <person name="Cucini C."/>
            <person name="Boschi S."/>
            <person name="Funari R."/>
            <person name="Cardaioli E."/>
            <person name="Iannotti N."/>
            <person name="Marturano G."/>
            <person name="Paoli F."/>
            <person name="Bruttini M."/>
            <person name="Carapelli A."/>
            <person name="Frati F."/>
            <person name="Nardi F."/>
        </authorList>
    </citation>
    <scope>NUCLEOTIDE SEQUENCE [LARGE SCALE GENOMIC DNA]</scope>
    <source>
        <strain evidence="2">DMR45628</strain>
    </source>
</reference>
<comment type="caution">
    <text evidence="2">The sequence shown here is derived from an EMBL/GenBank/DDBJ whole genome shotgun (WGS) entry which is preliminary data.</text>
</comment>
<accession>A0AAW1MU27</accession>
<feature type="compositionally biased region" description="Polar residues" evidence="1">
    <location>
        <begin position="247"/>
        <end position="257"/>
    </location>
</feature>
<evidence type="ECO:0000313" key="3">
    <source>
        <dbReference type="Proteomes" id="UP001458880"/>
    </source>
</evidence>
<dbReference type="EMBL" id="JASPKY010000024">
    <property type="protein sequence ID" value="KAK9751936.1"/>
    <property type="molecule type" value="Genomic_DNA"/>
</dbReference>
<feature type="region of interest" description="Disordered" evidence="1">
    <location>
        <begin position="1"/>
        <end position="43"/>
    </location>
</feature>
<name>A0AAW1MU27_POPJA</name>